<evidence type="ECO:0000313" key="1">
    <source>
        <dbReference type="EMBL" id="WCT11538.1"/>
    </source>
</evidence>
<reference evidence="1 2" key="1">
    <citation type="submission" date="2023-02" db="EMBL/GenBank/DDBJ databases">
        <title>Genome sequence of Mucilaginibacter jinjuensis strain KACC 16571.</title>
        <authorList>
            <person name="Kim S."/>
            <person name="Heo J."/>
            <person name="Kwon S.-W."/>
        </authorList>
    </citation>
    <scope>NUCLEOTIDE SEQUENCE [LARGE SCALE GENOMIC DNA]</scope>
    <source>
        <strain evidence="1 2">KACC 16571</strain>
    </source>
</reference>
<gene>
    <name evidence="1" type="ORF">PQO05_22620</name>
</gene>
<organism evidence="1 2">
    <name type="scientific">Mucilaginibacter jinjuensis</name>
    <dbReference type="NCBI Taxonomy" id="1176721"/>
    <lineage>
        <taxon>Bacteria</taxon>
        <taxon>Pseudomonadati</taxon>
        <taxon>Bacteroidota</taxon>
        <taxon>Sphingobacteriia</taxon>
        <taxon>Sphingobacteriales</taxon>
        <taxon>Sphingobacteriaceae</taxon>
        <taxon>Mucilaginibacter</taxon>
    </lineage>
</organism>
<dbReference type="Proteomes" id="UP001216139">
    <property type="component" value="Chromosome"/>
</dbReference>
<name>A0ABY7T5I7_9SPHI</name>
<evidence type="ECO:0000313" key="2">
    <source>
        <dbReference type="Proteomes" id="UP001216139"/>
    </source>
</evidence>
<protein>
    <submittedName>
        <fullName evidence="1">Uncharacterized protein</fullName>
    </submittedName>
</protein>
<accession>A0ABY7T5I7</accession>
<keyword evidence="2" id="KW-1185">Reference proteome</keyword>
<dbReference type="RefSeq" id="WP_273629725.1">
    <property type="nucleotide sequence ID" value="NZ_CP117167.1"/>
</dbReference>
<sequence length="175" mass="20053">MLIDAVEFVNEDLYLTFSIRFYGNVRGPVWKVTVSGVEEELIKRSWSQNIGLYTEHPLLLEYTDPYRELYLNGTTEDALDLFIDINRAVSQLSNDSEDISRYLFSYSSIAQLSKQGHGLFASGPKTILTLHAECLSRYGIKPIFIGDKDRGSNELKLFKLGYSYVIGRDFLFEKL</sequence>
<dbReference type="EMBL" id="CP117167">
    <property type="protein sequence ID" value="WCT11538.1"/>
    <property type="molecule type" value="Genomic_DNA"/>
</dbReference>
<proteinExistence type="predicted"/>